<reference evidence="9 10" key="1">
    <citation type="journal article" date="2022" name="Mar. Drugs">
        <title>Bioassay-Guided Fractionation Leads to the Detection of Cholic Acid Generated by the Rare Thalassomonas sp.</title>
        <authorList>
            <person name="Pheiffer F."/>
            <person name="Schneider Y.K."/>
            <person name="Hansen E.H."/>
            <person name="Andersen J.H."/>
            <person name="Isaksson J."/>
            <person name="Busche T."/>
            <person name="R C."/>
            <person name="Kalinowski J."/>
            <person name="Zyl L.V."/>
            <person name="Trindade M."/>
        </authorList>
    </citation>
    <scope>NUCLEOTIDE SEQUENCE [LARGE SCALE GENOMIC DNA]</scope>
    <source>
        <strain evidence="9 10">A5K-61T</strain>
    </source>
</reference>
<dbReference type="GO" id="GO:0032259">
    <property type="term" value="P:methylation"/>
    <property type="evidence" value="ECO:0007669"/>
    <property type="project" value="UniProtKB-KW"/>
</dbReference>
<dbReference type="EC" id="2.1.1.37" evidence="8"/>
<comment type="catalytic activity">
    <reaction evidence="5 8">
        <text>a 2'-deoxycytidine in DNA + S-adenosyl-L-methionine = a 5-methyl-2'-deoxycytidine in DNA + S-adenosyl-L-homocysteine + H(+)</text>
        <dbReference type="Rhea" id="RHEA:13681"/>
        <dbReference type="Rhea" id="RHEA-COMP:11369"/>
        <dbReference type="Rhea" id="RHEA-COMP:11370"/>
        <dbReference type="ChEBI" id="CHEBI:15378"/>
        <dbReference type="ChEBI" id="CHEBI:57856"/>
        <dbReference type="ChEBI" id="CHEBI:59789"/>
        <dbReference type="ChEBI" id="CHEBI:85452"/>
        <dbReference type="ChEBI" id="CHEBI:85454"/>
        <dbReference type="EC" id="2.1.1.37"/>
    </reaction>
</comment>
<evidence type="ECO:0000256" key="6">
    <source>
        <dbReference type="PROSITE-ProRule" id="PRU01016"/>
    </source>
</evidence>
<dbReference type="PANTHER" id="PTHR10629:SF52">
    <property type="entry name" value="DNA (CYTOSINE-5)-METHYLTRANSFERASE 1"/>
    <property type="match status" value="1"/>
</dbReference>
<evidence type="ECO:0000256" key="7">
    <source>
        <dbReference type="RuleBase" id="RU000416"/>
    </source>
</evidence>
<dbReference type="Pfam" id="PF00145">
    <property type="entry name" value="DNA_methylase"/>
    <property type="match status" value="1"/>
</dbReference>
<keyword evidence="1 6" id="KW-0489">Methyltransferase</keyword>
<proteinExistence type="inferred from homology"/>
<keyword evidence="4" id="KW-0680">Restriction system</keyword>
<evidence type="ECO:0000313" key="10">
    <source>
        <dbReference type="Proteomes" id="UP001215231"/>
    </source>
</evidence>
<dbReference type="Gene3D" id="3.40.50.150">
    <property type="entry name" value="Vaccinia Virus protein VP39"/>
    <property type="match status" value="1"/>
</dbReference>
<evidence type="ECO:0000256" key="4">
    <source>
        <dbReference type="ARBA" id="ARBA00022747"/>
    </source>
</evidence>
<organism evidence="9 10">
    <name type="scientific">Thalassomonas haliotis</name>
    <dbReference type="NCBI Taxonomy" id="485448"/>
    <lineage>
        <taxon>Bacteria</taxon>
        <taxon>Pseudomonadati</taxon>
        <taxon>Pseudomonadota</taxon>
        <taxon>Gammaproteobacteria</taxon>
        <taxon>Alteromonadales</taxon>
        <taxon>Colwelliaceae</taxon>
        <taxon>Thalassomonas</taxon>
    </lineage>
</organism>
<dbReference type="Proteomes" id="UP001215231">
    <property type="component" value="Chromosome"/>
</dbReference>
<dbReference type="InterPro" id="IPR018117">
    <property type="entry name" value="C5_DNA_meth_AS"/>
</dbReference>
<evidence type="ECO:0000256" key="2">
    <source>
        <dbReference type="ARBA" id="ARBA00022679"/>
    </source>
</evidence>
<evidence type="ECO:0000313" key="9">
    <source>
        <dbReference type="EMBL" id="WDE09735.1"/>
    </source>
</evidence>
<dbReference type="Gene3D" id="3.90.120.10">
    <property type="entry name" value="DNA Methylase, subunit A, domain 2"/>
    <property type="match status" value="1"/>
</dbReference>
<dbReference type="EMBL" id="CP059693">
    <property type="protein sequence ID" value="WDE09735.1"/>
    <property type="molecule type" value="Genomic_DNA"/>
</dbReference>
<keyword evidence="3 6" id="KW-0949">S-adenosyl-L-methionine</keyword>
<dbReference type="RefSeq" id="WP_274049704.1">
    <property type="nucleotide sequence ID" value="NZ_CP059693.1"/>
</dbReference>
<protein>
    <recommendedName>
        <fullName evidence="8">Cytosine-specific methyltransferase</fullName>
        <ecNumber evidence="8">2.1.1.37</ecNumber>
    </recommendedName>
</protein>
<sequence>MKEVRSAVSLFSGAGGMDVGFANAGFDTVFANDIDKAACDTFNLNHSITSLCGDLRDYRDSISQFKGVDLVFGGPPCQGFSVAGKMDPDDERSQLIWSFFDKVELLKPRAFVCENVKALAVNSRWSQVLDGLIEKSNALGYTTALLVLNASNYGVPQARERMFLVGIREGGSKVSSLAFKSALTASLDAKKESSIVIADLIRGLGPAGSERNSRTCSAIITYAKNPVLRKSPYAGMLFNGAGRPINPNGVALTLAASMGGNKTPIVDEAEIFNGKASYVTNYHQQLLTGATPRTGTAPSRLRRITIDEALAIQSFPYDYKMVGSQSAMYRQIGNAVPCRLAEVVARTVDEVLTMGLKKFVSVPQQPNIKI</sequence>
<dbReference type="PROSITE" id="PS00094">
    <property type="entry name" value="C5_MTASE_1"/>
    <property type="match status" value="1"/>
</dbReference>
<evidence type="ECO:0000256" key="5">
    <source>
        <dbReference type="ARBA" id="ARBA00047422"/>
    </source>
</evidence>
<dbReference type="InterPro" id="IPR001525">
    <property type="entry name" value="C5_MeTfrase"/>
</dbReference>
<dbReference type="PROSITE" id="PS51679">
    <property type="entry name" value="SAM_MT_C5"/>
    <property type="match status" value="1"/>
</dbReference>
<comment type="similarity">
    <text evidence="6 7">Belongs to the class I-like SAM-binding methyltransferase superfamily. C5-methyltransferase family.</text>
</comment>
<evidence type="ECO:0000256" key="1">
    <source>
        <dbReference type="ARBA" id="ARBA00022603"/>
    </source>
</evidence>
<keyword evidence="10" id="KW-1185">Reference proteome</keyword>
<dbReference type="GO" id="GO:0008168">
    <property type="term" value="F:methyltransferase activity"/>
    <property type="evidence" value="ECO:0007669"/>
    <property type="project" value="UniProtKB-KW"/>
</dbReference>
<dbReference type="NCBIfam" id="TIGR00675">
    <property type="entry name" value="dcm"/>
    <property type="match status" value="1"/>
</dbReference>
<accession>A0ABY7V8U2</accession>
<dbReference type="SUPFAM" id="SSF53335">
    <property type="entry name" value="S-adenosyl-L-methionine-dependent methyltransferases"/>
    <property type="match status" value="1"/>
</dbReference>
<feature type="active site" evidence="6">
    <location>
        <position position="77"/>
    </location>
</feature>
<gene>
    <name evidence="9" type="ORF">H3N35_15560</name>
</gene>
<keyword evidence="2 6" id="KW-0808">Transferase</keyword>
<dbReference type="PANTHER" id="PTHR10629">
    <property type="entry name" value="CYTOSINE-SPECIFIC METHYLTRANSFERASE"/>
    <property type="match status" value="1"/>
</dbReference>
<dbReference type="PRINTS" id="PR00105">
    <property type="entry name" value="C5METTRFRASE"/>
</dbReference>
<evidence type="ECO:0000256" key="3">
    <source>
        <dbReference type="ARBA" id="ARBA00022691"/>
    </source>
</evidence>
<dbReference type="InterPro" id="IPR029063">
    <property type="entry name" value="SAM-dependent_MTases_sf"/>
</dbReference>
<evidence type="ECO:0000256" key="8">
    <source>
        <dbReference type="RuleBase" id="RU000417"/>
    </source>
</evidence>
<name>A0ABY7V8U2_9GAMM</name>
<dbReference type="InterPro" id="IPR050390">
    <property type="entry name" value="C5-Methyltransferase"/>
</dbReference>